<evidence type="ECO:0000259" key="3">
    <source>
        <dbReference type="PROSITE" id="PS51352"/>
    </source>
</evidence>
<evidence type="ECO:0000256" key="2">
    <source>
        <dbReference type="SAM" id="Phobius"/>
    </source>
</evidence>
<dbReference type="PROSITE" id="PS00194">
    <property type="entry name" value="THIOREDOXIN_1"/>
    <property type="match status" value="1"/>
</dbReference>
<keyword evidence="2" id="KW-0812">Transmembrane</keyword>
<dbReference type="Pfam" id="PF00085">
    <property type="entry name" value="Thioredoxin"/>
    <property type="match status" value="1"/>
</dbReference>
<sequence>MAISVSTSTIPSLNTQISAIHSSKFSSLSSLQFPVEAKKETFTSLGDLLDNSDKPVLVDFYATWCGPCQFMAPVLNEVGAALKDKIRVVKIDTEKYPKIADKYRIEALPTFILFKDGKPHDRFYMKVSRGHTWFYQEAELMHSGSNGWWQGVVTGVGISGIWMHCLLVLIVHREDIRACKDWVRNKLFDVIANPNIRSYVSANVNPILKIYSTCSRQASGCGSRALLEHKILTTSKLETVREDEQELALPRVSKSIGVVVDVVVAGGNDVCVIEGVVVDVVIPESDDACVISKVSLCLDDDTIVVTKIVDVDCILVSFIIIHV</sequence>
<comment type="caution">
    <text evidence="4">The sequence shown here is derived from an EMBL/GenBank/DDBJ whole genome shotgun (WGS) entry which is preliminary data.</text>
</comment>
<keyword evidence="2" id="KW-1133">Transmembrane helix</keyword>
<proteinExistence type="predicted"/>
<dbReference type="PANTHER" id="PTHR45663:SF15">
    <property type="entry name" value="THIOREDOXIN Y1, CHLOROPLASTIC"/>
    <property type="match status" value="1"/>
</dbReference>
<keyword evidence="1" id="KW-1015">Disulfide bond</keyword>
<name>A0ABQ8HUN9_9ROSI</name>
<keyword evidence="5" id="KW-1185">Reference proteome</keyword>
<keyword evidence="2" id="KW-0472">Membrane</keyword>
<dbReference type="Gene3D" id="3.40.30.10">
    <property type="entry name" value="Glutaredoxin"/>
    <property type="match status" value="1"/>
</dbReference>
<feature type="transmembrane region" description="Helical" evidence="2">
    <location>
        <begin position="148"/>
        <end position="171"/>
    </location>
</feature>
<accession>A0ABQ8HUN9</accession>
<gene>
    <name evidence="4" type="ORF">JRO89_XS07G0228900</name>
</gene>
<feature type="domain" description="Thioredoxin" evidence="3">
    <location>
        <begin position="1"/>
        <end position="146"/>
    </location>
</feature>
<evidence type="ECO:0000313" key="5">
    <source>
        <dbReference type="Proteomes" id="UP000827721"/>
    </source>
</evidence>
<dbReference type="EMBL" id="JAFEMO010000007">
    <property type="protein sequence ID" value="KAH7568076.1"/>
    <property type="molecule type" value="Genomic_DNA"/>
</dbReference>
<dbReference type="SUPFAM" id="SSF52833">
    <property type="entry name" value="Thioredoxin-like"/>
    <property type="match status" value="1"/>
</dbReference>
<dbReference type="CDD" id="cd02947">
    <property type="entry name" value="TRX_family"/>
    <property type="match status" value="1"/>
</dbReference>
<dbReference type="InterPro" id="IPR017937">
    <property type="entry name" value="Thioredoxin_CS"/>
</dbReference>
<dbReference type="PRINTS" id="PR00421">
    <property type="entry name" value="THIOREDOXIN"/>
</dbReference>
<dbReference type="Proteomes" id="UP000827721">
    <property type="component" value="Unassembled WGS sequence"/>
</dbReference>
<dbReference type="PANTHER" id="PTHR45663">
    <property type="entry name" value="GEO12009P1"/>
    <property type="match status" value="1"/>
</dbReference>
<dbReference type="InterPro" id="IPR013766">
    <property type="entry name" value="Thioredoxin_domain"/>
</dbReference>
<protein>
    <recommendedName>
        <fullName evidence="3">Thioredoxin domain-containing protein</fullName>
    </recommendedName>
</protein>
<evidence type="ECO:0000256" key="1">
    <source>
        <dbReference type="ARBA" id="ARBA00023157"/>
    </source>
</evidence>
<organism evidence="4 5">
    <name type="scientific">Xanthoceras sorbifolium</name>
    <dbReference type="NCBI Taxonomy" id="99658"/>
    <lineage>
        <taxon>Eukaryota</taxon>
        <taxon>Viridiplantae</taxon>
        <taxon>Streptophyta</taxon>
        <taxon>Embryophyta</taxon>
        <taxon>Tracheophyta</taxon>
        <taxon>Spermatophyta</taxon>
        <taxon>Magnoliopsida</taxon>
        <taxon>eudicotyledons</taxon>
        <taxon>Gunneridae</taxon>
        <taxon>Pentapetalae</taxon>
        <taxon>rosids</taxon>
        <taxon>malvids</taxon>
        <taxon>Sapindales</taxon>
        <taxon>Sapindaceae</taxon>
        <taxon>Xanthoceroideae</taxon>
        <taxon>Xanthoceras</taxon>
    </lineage>
</organism>
<evidence type="ECO:0000313" key="4">
    <source>
        <dbReference type="EMBL" id="KAH7568076.1"/>
    </source>
</evidence>
<dbReference type="PROSITE" id="PS51352">
    <property type="entry name" value="THIOREDOXIN_2"/>
    <property type="match status" value="1"/>
</dbReference>
<dbReference type="InterPro" id="IPR036249">
    <property type="entry name" value="Thioredoxin-like_sf"/>
</dbReference>
<reference evidence="4 5" key="1">
    <citation type="submission" date="2021-02" db="EMBL/GenBank/DDBJ databases">
        <title>Plant Genome Project.</title>
        <authorList>
            <person name="Zhang R.-G."/>
        </authorList>
    </citation>
    <scope>NUCLEOTIDE SEQUENCE [LARGE SCALE GENOMIC DNA]</scope>
    <source>
        <tissue evidence="4">Leaves</tissue>
    </source>
</reference>